<evidence type="ECO:0000313" key="4">
    <source>
        <dbReference type="Proteomes" id="UP000663823"/>
    </source>
</evidence>
<proteinExistence type="predicted"/>
<evidence type="ECO:0008006" key="5">
    <source>
        <dbReference type="Google" id="ProtNLM"/>
    </source>
</evidence>
<sequence>MPSRAIINKLEVSEIPSELKQLNNLEKHLIALRLPFLKIVNLTSGKLSSRLAQKGTKGPLHCVPSDVQDTVSVLPRPVDKSMMVRLQLKRRLKYKAVWEEQLINAHDVRDALVVLTRTHPGYKNIKISEIAENYLTSDKGQNNDNVDHLIVEFMDIDTVEEENPIEETEKSSEDRLKKIALGDVDNNTIDDDEQIDEDNEDIRTKYNIGTDSCIQPCDFNDFLVFDKEPCVVAPAEKNKLSSLLTDKTIEALAFPHLFPDGQGSYDEEREIDLKWKEYCKARLFSSDSRFAADSSYIFYLQYLGDLKQVYSGINIAFRKKLPMSTKQSLDGIQMKFLMNKDMIYRHLQCVRGSPQYWHQRLKDLFGMTRQLGFPTFFITLSCADLRWKEFVDTFVRLTGLPVKESYTFEEKTKLLRANPVLAARGAWCLGKVVDWFARIEMQLRGSPHSHMPVWVECAPKYNGPQTDEKTREKIVKFCDKYITTRFPSLDEDAALHYIIKELQTHSRNHSKSCLKYLKTLCRFGFPRPVSRRTFICEPIKIDNDEEKAWDANMDIQFVLDPYACAKYLMSYTTKPEREMSLLLEATHKECREGNMTVREEMKKLTGTFFNHRQVSVQEAIYRATKMPLTYSSRGFVFVPAHSNSCKFLKPPNILKQMDPEDDNIYMSNLADKYFDRPADPEFDICMADFASEYEILSINKNIKNPKTPIKRLQTLNFAIKKRCNRNAIIRYPYFNRETDRENYFENLLSLYLPIRSRNELQKPYELFYETGETFDNRQQCMRKVKEIVHENRKKYEAYIKETGETESLFNELSLNMKDNEWAEIVANKEKRSTWSREIEQEDNPDFNIIHKRKNKNTFIDLKQTYATTDEMRPLLESMNNEQQ</sequence>
<organism evidence="3 4">
    <name type="scientific">Rotaria sordida</name>
    <dbReference type="NCBI Taxonomy" id="392033"/>
    <lineage>
        <taxon>Eukaryota</taxon>
        <taxon>Metazoa</taxon>
        <taxon>Spiralia</taxon>
        <taxon>Gnathifera</taxon>
        <taxon>Rotifera</taxon>
        <taxon>Eurotatoria</taxon>
        <taxon>Bdelloidea</taxon>
        <taxon>Philodinida</taxon>
        <taxon>Philodinidae</taxon>
        <taxon>Rotaria</taxon>
    </lineage>
</organism>
<feature type="domain" description="Helitron helicase-like" evidence="1">
    <location>
        <begin position="339"/>
        <end position="451"/>
    </location>
</feature>
<evidence type="ECO:0000259" key="2">
    <source>
        <dbReference type="Pfam" id="PF20209"/>
    </source>
</evidence>
<feature type="non-terminal residue" evidence="3">
    <location>
        <position position="1"/>
    </location>
</feature>
<dbReference type="PANTHER" id="PTHR47642">
    <property type="entry name" value="ATP-DEPENDENT DNA HELICASE"/>
    <property type="match status" value="1"/>
</dbReference>
<dbReference type="Pfam" id="PF20209">
    <property type="entry name" value="DUF6570"/>
    <property type="match status" value="1"/>
</dbReference>
<reference evidence="3" key="1">
    <citation type="submission" date="2021-02" db="EMBL/GenBank/DDBJ databases">
        <authorList>
            <person name="Nowell W R."/>
        </authorList>
    </citation>
    <scope>NUCLEOTIDE SEQUENCE</scope>
</reference>
<dbReference type="Proteomes" id="UP000663823">
    <property type="component" value="Unassembled WGS sequence"/>
</dbReference>
<dbReference type="Pfam" id="PF14214">
    <property type="entry name" value="Helitron_like_N"/>
    <property type="match status" value="1"/>
</dbReference>
<dbReference type="InterPro" id="IPR051055">
    <property type="entry name" value="PIF1_helicase"/>
</dbReference>
<dbReference type="EMBL" id="CAJOAX010010969">
    <property type="protein sequence ID" value="CAF4084636.1"/>
    <property type="molecule type" value="Genomic_DNA"/>
</dbReference>
<protein>
    <recommendedName>
        <fullName evidence="5">Helitron helicase-like domain-containing protein</fullName>
    </recommendedName>
</protein>
<evidence type="ECO:0000259" key="1">
    <source>
        <dbReference type="Pfam" id="PF14214"/>
    </source>
</evidence>
<dbReference type="InterPro" id="IPR025476">
    <property type="entry name" value="Helitron_helicase-like"/>
</dbReference>
<evidence type="ECO:0000313" key="3">
    <source>
        <dbReference type="EMBL" id="CAF4084636.1"/>
    </source>
</evidence>
<name>A0A819TSP9_9BILA</name>
<comment type="caution">
    <text evidence="3">The sequence shown here is derived from an EMBL/GenBank/DDBJ whole genome shotgun (WGS) entry which is preliminary data.</text>
</comment>
<gene>
    <name evidence="3" type="ORF">OTI717_LOCUS33373</name>
</gene>
<accession>A0A819TSP9</accession>
<dbReference type="PANTHER" id="PTHR47642:SF5">
    <property type="entry name" value="ATP-DEPENDENT DNA HELICASE"/>
    <property type="match status" value="1"/>
</dbReference>
<feature type="domain" description="DUF6570" evidence="2">
    <location>
        <begin position="1"/>
        <end position="129"/>
    </location>
</feature>
<dbReference type="AlphaFoldDB" id="A0A819TSP9"/>
<dbReference type="InterPro" id="IPR046700">
    <property type="entry name" value="DUF6570"/>
</dbReference>